<evidence type="ECO:0000313" key="2">
    <source>
        <dbReference type="Proteomes" id="UP000029223"/>
    </source>
</evidence>
<organism evidence="1 2">
    <name type="scientific">Vibrio variabilis</name>
    <dbReference type="NCBI Taxonomy" id="990271"/>
    <lineage>
        <taxon>Bacteria</taxon>
        <taxon>Pseudomonadati</taxon>
        <taxon>Pseudomonadota</taxon>
        <taxon>Gammaproteobacteria</taxon>
        <taxon>Vibrionales</taxon>
        <taxon>Vibrionaceae</taxon>
        <taxon>Vibrio</taxon>
    </lineage>
</organism>
<dbReference type="EMBL" id="BBMS01000020">
    <property type="protein sequence ID" value="GAL26666.1"/>
    <property type="molecule type" value="Genomic_DNA"/>
</dbReference>
<name>A0ABQ0JD46_9VIBR</name>
<reference evidence="2" key="1">
    <citation type="submission" date="2014-09" db="EMBL/GenBank/DDBJ databases">
        <title>Vibrio variabilis JCM 19239. (C206) whole genome shotgun sequence.</title>
        <authorList>
            <person name="Sawabe T."/>
            <person name="Meirelles P."/>
            <person name="Nakanishi M."/>
            <person name="Sayaka M."/>
            <person name="Hattori M."/>
            <person name="Ohkuma M."/>
        </authorList>
    </citation>
    <scope>NUCLEOTIDE SEQUENCE [LARGE SCALE GENOMIC DNA]</scope>
    <source>
        <strain evidence="2">JCM 19239</strain>
    </source>
</reference>
<proteinExistence type="predicted"/>
<sequence length="38" mass="4046">MIGKSYVDCSDEAAADYKKRHSLSAVYKLDAPVAGLGD</sequence>
<comment type="caution">
    <text evidence="1">The sequence shown here is derived from an EMBL/GenBank/DDBJ whole genome shotgun (WGS) entry which is preliminary data.</text>
</comment>
<keyword evidence="2" id="KW-1185">Reference proteome</keyword>
<protein>
    <submittedName>
        <fullName evidence="1">Uncharacterized protein</fullName>
    </submittedName>
</protein>
<evidence type="ECO:0000313" key="1">
    <source>
        <dbReference type="EMBL" id="GAL26666.1"/>
    </source>
</evidence>
<dbReference type="Proteomes" id="UP000029223">
    <property type="component" value="Unassembled WGS sequence"/>
</dbReference>
<gene>
    <name evidence="1" type="ORF">JCM19239_168</name>
</gene>
<accession>A0ABQ0JD46</accession>
<reference evidence="2" key="2">
    <citation type="submission" date="2014-09" db="EMBL/GenBank/DDBJ databases">
        <authorList>
            <consortium name="NBRP consortium"/>
            <person name="Sawabe T."/>
            <person name="Meirelles P."/>
            <person name="Nakanishi M."/>
            <person name="Sayaka M."/>
            <person name="Hattori M."/>
            <person name="Ohkuma M."/>
        </authorList>
    </citation>
    <scope>NUCLEOTIDE SEQUENCE [LARGE SCALE GENOMIC DNA]</scope>
    <source>
        <strain evidence="2">JCM 19239</strain>
    </source>
</reference>